<sequence>MDPIVLKRKQYEVFDSLFNAAGQPHMKITHVELIKAMEAAGFKFRWDKRGRFDPPANMNGGSVYIFNVTHDKLGNHIDAARQDEIKRLLHEKYGWTLGSFELTGDAVIAPGPRVFVL</sequence>
<accession>A0A5C3NLR3</accession>
<evidence type="ECO:0000313" key="1">
    <source>
        <dbReference type="EMBL" id="TFK78661.1"/>
    </source>
</evidence>
<organism evidence="1 2">
    <name type="scientific">Polyporus arcularius HHB13444</name>
    <dbReference type="NCBI Taxonomy" id="1314778"/>
    <lineage>
        <taxon>Eukaryota</taxon>
        <taxon>Fungi</taxon>
        <taxon>Dikarya</taxon>
        <taxon>Basidiomycota</taxon>
        <taxon>Agaricomycotina</taxon>
        <taxon>Agaricomycetes</taxon>
        <taxon>Polyporales</taxon>
        <taxon>Polyporaceae</taxon>
        <taxon>Polyporus</taxon>
    </lineage>
</organism>
<name>A0A5C3NLR3_9APHY</name>
<dbReference type="EMBL" id="ML212398">
    <property type="protein sequence ID" value="TFK78661.1"/>
    <property type="molecule type" value="Genomic_DNA"/>
</dbReference>
<dbReference type="AlphaFoldDB" id="A0A5C3NLR3"/>
<dbReference type="Proteomes" id="UP000308197">
    <property type="component" value="Unassembled WGS sequence"/>
</dbReference>
<dbReference type="InParanoid" id="A0A5C3NLR3"/>
<keyword evidence="2" id="KW-1185">Reference proteome</keyword>
<gene>
    <name evidence="1" type="ORF">K466DRAFT_606774</name>
</gene>
<proteinExistence type="predicted"/>
<reference evidence="1 2" key="1">
    <citation type="journal article" date="2019" name="Nat. Ecol. Evol.">
        <title>Megaphylogeny resolves global patterns of mushroom evolution.</title>
        <authorList>
            <person name="Varga T."/>
            <person name="Krizsan K."/>
            <person name="Foldi C."/>
            <person name="Dima B."/>
            <person name="Sanchez-Garcia M."/>
            <person name="Sanchez-Ramirez S."/>
            <person name="Szollosi G.J."/>
            <person name="Szarkandi J.G."/>
            <person name="Papp V."/>
            <person name="Albert L."/>
            <person name="Andreopoulos W."/>
            <person name="Angelini C."/>
            <person name="Antonin V."/>
            <person name="Barry K.W."/>
            <person name="Bougher N.L."/>
            <person name="Buchanan P."/>
            <person name="Buyck B."/>
            <person name="Bense V."/>
            <person name="Catcheside P."/>
            <person name="Chovatia M."/>
            <person name="Cooper J."/>
            <person name="Damon W."/>
            <person name="Desjardin D."/>
            <person name="Finy P."/>
            <person name="Geml J."/>
            <person name="Haridas S."/>
            <person name="Hughes K."/>
            <person name="Justo A."/>
            <person name="Karasinski D."/>
            <person name="Kautmanova I."/>
            <person name="Kiss B."/>
            <person name="Kocsube S."/>
            <person name="Kotiranta H."/>
            <person name="LaButti K.M."/>
            <person name="Lechner B.E."/>
            <person name="Liimatainen K."/>
            <person name="Lipzen A."/>
            <person name="Lukacs Z."/>
            <person name="Mihaltcheva S."/>
            <person name="Morgado L.N."/>
            <person name="Niskanen T."/>
            <person name="Noordeloos M.E."/>
            <person name="Ohm R.A."/>
            <person name="Ortiz-Santana B."/>
            <person name="Ovrebo C."/>
            <person name="Racz N."/>
            <person name="Riley R."/>
            <person name="Savchenko A."/>
            <person name="Shiryaev A."/>
            <person name="Soop K."/>
            <person name="Spirin V."/>
            <person name="Szebenyi C."/>
            <person name="Tomsovsky M."/>
            <person name="Tulloss R.E."/>
            <person name="Uehling J."/>
            <person name="Grigoriev I.V."/>
            <person name="Vagvolgyi C."/>
            <person name="Papp T."/>
            <person name="Martin F.M."/>
            <person name="Miettinen O."/>
            <person name="Hibbett D.S."/>
            <person name="Nagy L.G."/>
        </authorList>
    </citation>
    <scope>NUCLEOTIDE SEQUENCE [LARGE SCALE GENOMIC DNA]</scope>
    <source>
        <strain evidence="1 2">HHB13444</strain>
    </source>
</reference>
<protein>
    <submittedName>
        <fullName evidence="1">Uncharacterized protein</fullName>
    </submittedName>
</protein>
<evidence type="ECO:0000313" key="2">
    <source>
        <dbReference type="Proteomes" id="UP000308197"/>
    </source>
</evidence>